<gene>
    <name evidence="2" type="ORF">CTI12_AA406300</name>
</gene>
<protein>
    <recommendedName>
        <fullName evidence="4">Helitron helicase-like domain-containing protein</fullName>
    </recommendedName>
</protein>
<dbReference type="AlphaFoldDB" id="A0A2U1MA70"/>
<comment type="caution">
    <text evidence="2">The sequence shown here is derived from an EMBL/GenBank/DDBJ whole genome shotgun (WGS) entry which is preliminary data.</text>
</comment>
<evidence type="ECO:0000256" key="1">
    <source>
        <dbReference type="SAM" id="MobiDB-lite"/>
    </source>
</evidence>
<evidence type="ECO:0000313" key="3">
    <source>
        <dbReference type="Proteomes" id="UP000245207"/>
    </source>
</evidence>
<dbReference type="OrthoDB" id="6372211at2759"/>
<dbReference type="PANTHER" id="PTHR45786:SF74">
    <property type="entry name" value="ATP-DEPENDENT DNA HELICASE"/>
    <property type="match status" value="1"/>
</dbReference>
<reference evidence="2 3" key="1">
    <citation type="journal article" date="2018" name="Mol. Plant">
        <title>The genome of Artemisia annua provides insight into the evolution of Asteraceae family and artemisinin biosynthesis.</title>
        <authorList>
            <person name="Shen Q."/>
            <person name="Zhang L."/>
            <person name="Liao Z."/>
            <person name="Wang S."/>
            <person name="Yan T."/>
            <person name="Shi P."/>
            <person name="Liu M."/>
            <person name="Fu X."/>
            <person name="Pan Q."/>
            <person name="Wang Y."/>
            <person name="Lv Z."/>
            <person name="Lu X."/>
            <person name="Zhang F."/>
            <person name="Jiang W."/>
            <person name="Ma Y."/>
            <person name="Chen M."/>
            <person name="Hao X."/>
            <person name="Li L."/>
            <person name="Tang Y."/>
            <person name="Lv G."/>
            <person name="Zhou Y."/>
            <person name="Sun X."/>
            <person name="Brodelius P.E."/>
            <person name="Rose J.K.C."/>
            <person name="Tang K."/>
        </authorList>
    </citation>
    <scope>NUCLEOTIDE SEQUENCE [LARGE SCALE GENOMIC DNA]</scope>
    <source>
        <strain evidence="3">cv. Huhao1</strain>
        <tissue evidence="2">Leaf</tissue>
    </source>
</reference>
<keyword evidence="3" id="KW-1185">Reference proteome</keyword>
<evidence type="ECO:0000313" key="2">
    <source>
        <dbReference type="EMBL" id="PWA58133.1"/>
    </source>
</evidence>
<evidence type="ECO:0008006" key="4">
    <source>
        <dbReference type="Google" id="ProtNLM"/>
    </source>
</evidence>
<name>A0A2U1MA70_ARTAN</name>
<accession>A0A2U1MA70</accession>
<organism evidence="2 3">
    <name type="scientific">Artemisia annua</name>
    <name type="common">Sweet wormwood</name>
    <dbReference type="NCBI Taxonomy" id="35608"/>
    <lineage>
        <taxon>Eukaryota</taxon>
        <taxon>Viridiplantae</taxon>
        <taxon>Streptophyta</taxon>
        <taxon>Embryophyta</taxon>
        <taxon>Tracheophyta</taxon>
        <taxon>Spermatophyta</taxon>
        <taxon>Magnoliopsida</taxon>
        <taxon>eudicotyledons</taxon>
        <taxon>Gunneridae</taxon>
        <taxon>Pentapetalae</taxon>
        <taxon>asterids</taxon>
        <taxon>campanulids</taxon>
        <taxon>Asterales</taxon>
        <taxon>Asteraceae</taxon>
        <taxon>Asteroideae</taxon>
        <taxon>Anthemideae</taxon>
        <taxon>Artemisiinae</taxon>
        <taxon>Artemisia</taxon>
    </lineage>
</organism>
<dbReference type="EMBL" id="PKPP01005982">
    <property type="protein sequence ID" value="PWA58133.1"/>
    <property type="molecule type" value="Genomic_DNA"/>
</dbReference>
<dbReference type="Proteomes" id="UP000245207">
    <property type="component" value="Unassembled WGS sequence"/>
</dbReference>
<sequence length="696" mass="79979">MAANQPIPNVPENLAATEPHPPIDFTRRPRGRPPKKKTNEEGTAPATTLRPGDIEYNPFGSGCSKRKSDRLKDKLKQGRHKLVDARHRDSFVGISNDYIDHGDPIYPCESCGALLWHAESMVGQTHKTTNQYSMCCGRGKVKLGNEANQPPELLMNLISGNHPKSKSFIQNIRRYNAMFSFTSLGAKQDMSVTNGHGPYCYRIQGQNYHQMGTLLPEADKPPMFAQLYIYDRPNEIQNRINGVSYDTSTTDDEHPLDHQLTVELRDMLDTTNPLVSQFRMAGEQFVHSNERNRLKLRLIGTRERDRREYNLPTADEVAGLIVGDFDSVTNKRDIVLHMHEGGLRRITQGLITFNEINPKAIQRFITLKYLNSQPTIIVKHQGSVVTYAKSPLDVSFLSPPKEQNSTKMAQQFLFKYMRHMEGTQQILPDVFNEYFKEQSDMLYLNGTDRYRYKTKLQNLNGKWVLSDSEWVAFLESNVPASATTMHFVRIGKDDYYVTLYDENGSECAGYDRSKIGPRMIRCLATYTPGITLLPGDFLQDVWQNSFKLIYAGMVFTVRHKRIKPWKDSNVWMNGLTGYRWDDFVVTAGIQWGQQIVFTNLPDYKLSVVVIGGYDGLGLSKEDIRTTFLKKPPRPILNRDINDPRMHHICTWYHHAAHWNENMVVYTRFKPDAGYHYPLVIESDIWDDLNMQKYKKG</sequence>
<proteinExistence type="predicted"/>
<dbReference type="PANTHER" id="PTHR45786">
    <property type="entry name" value="DNA BINDING PROTEIN-LIKE"/>
    <property type="match status" value="1"/>
</dbReference>
<feature type="region of interest" description="Disordered" evidence="1">
    <location>
        <begin position="1"/>
        <end position="75"/>
    </location>
</feature>
<dbReference type="STRING" id="35608.A0A2U1MA70"/>